<sequence>MSSTSEPPSYNYILSAASDLASMESLALRYQRFTSTSERLWYYNNRDAALKLVQDICSAGKRAEGGKSNTEVNDPYDPSFAYKTLRLFTRTAILSIRNAYARKEYLTTISTWAKGYSTFLDKGGNTAKLAAERAVAMRNFARTTMETKLSTSSKTLSAAFKKLLGEHGHSFAAILEHAKAKVHLKNVGFAKLSEEQLTSVYSKVVELSGVGNRFHNYISAVAGAVGYAIIALTIASLIFDIGKAALAGKDEILTKVLENAAELGGTLLGAYAAEAAAAALFGNAELLSLTGVALFGVAGSIVGGALGGAAIALIIFIAQRFGDKSENEWTAYLKEPILYRVKLPYCYVIDI</sequence>
<evidence type="ECO:0000313" key="3">
    <source>
        <dbReference type="Proteomes" id="UP000076154"/>
    </source>
</evidence>
<dbReference type="AlphaFoldDB" id="A0A369JBI3"/>
<protein>
    <submittedName>
        <fullName evidence="2">Uncharacterized protein</fullName>
    </submittedName>
</protein>
<gene>
    <name evidence="2" type="ORF">Hypma_013680</name>
</gene>
<reference evidence="2" key="1">
    <citation type="submission" date="2018-04" db="EMBL/GenBank/DDBJ databases">
        <title>Whole genome sequencing of Hypsizygus marmoreus.</title>
        <authorList>
            <person name="Choi I.-G."/>
            <person name="Min B."/>
            <person name="Kim J.-G."/>
            <person name="Kim S."/>
            <person name="Oh Y.-L."/>
            <person name="Kong W.-S."/>
            <person name="Park H."/>
            <person name="Jeong J."/>
            <person name="Song E.-S."/>
        </authorList>
    </citation>
    <scope>NUCLEOTIDE SEQUENCE [LARGE SCALE GENOMIC DNA]</scope>
    <source>
        <strain evidence="2">51987-8</strain>
    </source>
</reference>
<keyword evidence="3" id="KW-1185">Reference proteome</keyword>
<dbReference type="Proteomes" id="UP000076154">
    <property type="component" value="Unassembled WGS sequence"/>
</dbReference>
<feature type="transmembrane region" description="Helical" evidence="1">
    <location>
        <begin position="217"/>
        <end position="239"/>
    </location>
</feature>
<accession>A0A369JBI3</accession>
<keyword evidence="1" id="KW-1133">Transmembrane helix</keyword>
<evidence type="ECO:0000313" key="2">
    <source>
        <dbReference type="EMBL" id="RDB19461.1"/>
    </source>
</evidence>
<organism evidence="2 3">
    <name type="scientific">Hypsizygus marmoreus</name>
    <name type="common">White beech mushroom</name>
    <name type="synonym">Agaricus marmoreus</name>
    <dbReference type="NCBI Taxonomy" id="39966"/>
    <lineage>
        <taxon>Eukaryota</taxon>
        <taxon>Fungi</taxon>
        <taxon>Dikarya</taxon>
        <taxon>Basidiomycota</taxon>
        <taxon>Agaricomycotina</taxon>
        <taxon>Agaricomycetes</taxon>
        <taxon>Agaricomycetidae</taxon>
        <taxon>Agaricales</taxon>
        <taxon>Tricholomatineae</taxon>
        <taxon>Lyophyllaceae</taxon>
        <taxon>Hypsizygus</taxon>
    </lineage>
</organism>
<dbReference type="InParanoid" id="A0A369JBI3"/>
<keyword evidence="1" id="KW-0812">Transmembrane</keyword>
<proteinExistence type="predicted"/>
<feature type="transmembrane region" description="Helical" evidence="1">
    <location>
        <begin position="260"/>
        <end position="281"/>
    </location>
</feature>
<keyword evidence="1" id="KW-0472">Membrane</keyword>
<comment type="caution">
    <text evidence="2">The sequence shown here is derived from an EMBL/GenBank/DDBJ whole genome shotgun (WGS) entry which is preliminary data.</text>
</comment>
<feature type="transmembrane region" description="Helical" evidence="1">
    <location>
        <begin position="293"/>
        <end position="318"/>
    </location>
</feature>
<evidence type="ECO:0000256" key="1">
    <source>
        <dbReference type="SAM" id="Phobius"/>
    </source>
</evidence>
<name>A0A369JBI3_HYPMA</name>
<dbReference type="OrthoDB" id="2679669at2759"/>
<dbReference type="EMBL" id="LUEZ02000080">
    <property type="protein sequence ID" value="RDB19461.1"/>
    <property type="molecule type" value="Genomic_DNA"/>
</dbReference>